<dbReference type="RefSeq" id="WP_168438152.1">
    <property type="nucleotide sequence ID" value="NZ_JAAXOU010000045.1"/>
</dbReference>
<accession>A0AA44ICQ7</accession>
<protein>
    <submittedName>
        <fullName evidence="1">Uncharacterized protein</fullName>
    </submittedName>
</protein>
<sequence>MPGLTVRTLEVTGDGVRVGDVIAVGGLPHVVSDVRQVRPDRRRLEFEDGNAYVLGRGRLIQVVRTSPYPAGG</sequence>
<comment type="caution">
    <text evidence="1">The sequence shown here is derived from an EMBL/GenBank/DDBJ whole genome shotgun (WGS) entry which is preliminary data.</text>
</comment>
<proteinExistence type="predicted"/>
<evidence type="ECO:0000313" key="2">
    <source>
        <dbReference type="Proteomes" id="UP000570003"/>
    </source>
</evidence>
<dbReference type="AlphaFoldDB" id="A0AA44ICQ7"/>
<reference evidence="1 2" key="1">
    <citation type="submission" date="2020-04" db="EMBL/GenBank/DDBJ databases">
        <title>MicrobeNet Type strains.</title>
        <authorList>
            <person name="Nicholson A.C."/>
        </authorList>
    </citation>
    <scope>NUCLEOTIDE SEQUENCE [LARGE SCALE GENOMIC DNA]</scope>
    <source>
        <strain evidence="1 2">DSM 40738</strain>
    </source>
</reference>
<dbReference type="EMBL" id="JAAXOU010000045">
    <property type="protein sequence ID" value="NKY13915.1"/>
    <property type="molecule type" value="Genomic_DNA"/>
</dbReference>
<name>A0AA44ICQ7_STRE0</name>
<keyword evidence="2" id="KW-1185">Reference proteome</keyword>
<organism evidence="1 2">
    <name type="scientific">Streptomyces somaliensis (strain ATCC 33201 / DSM 40738 / JCM 12659 / KCTC 9044 / NCTC 11332 / NRRL B-12077 / IP 733)</name>
    <dbReference type="NCBI Taxonomy" id="1134445"/>
    <lineage>
        <taxon>Bacteria</taxon>
        <taxon>Bacillati</taxon>
        <taxon>Actinomycetota</taxon>
        <taxon>Actinomycetes</taxon>
        <taxon>Kitasatosporales</taxon>
        <taxon>Streptomycetaceae</taxon>
        <taxon>Streptomyces</taxon>
    </lineage>
</organism>
<dbReference type="Proteomes" id="UP000570003">
    <property type="component" value="Unassembled WGS sequence"/>
</dbReference>
<gene>
    <name evidence="1" type="ORF">HGA06_06980</name>
</gene>
<evidence type="ECO:0000313" key="1">
    <source>
        <dbReference type="EMBL" id="NKY13915.1"/>
    </source>
</evidence>